<evidence type="ECO:0000313" key="1">
    <source>
        <dbReference type="EMBL" id="MCQ8183337.1"/>
    </source>
</evidence>
<dbReference type="InterPro" id="IPR018641">
    <property type="entry name" value="Trfase_1_rSAM/seldom-assoc"/>
</dbReference>
<dbReference type="RefSeq" id="WP_256612552.1">
    <property type="nucleotide sequence ID" value="NZ_JANIBM010000044.1"/>
</dbReference>
<comment type="caution">
    <text evidence="1">The sequence shown here is derived from an EMBL/GenBank/DDBJ whole genome shotgun (WGS) entry which is preliminary data.</text>
</comment>
<dbReference type="NCBIfam" id="TIGR04282">
    <property type="entry name" value="glyco_like_cofC"/>
    <property type="match status" value="1"/>
</dbReference>
<gene>
    <name evidence="1" type="ORF">NP603_19655</name>
</gene>
<dbReference type="EMBL" id="JANIBM010000044">
    <property type="protein sequence ID" value="MCQ8183337.1"/>
    <property type="molecule type" value="Genomic_DNA"/>
</dbReference>
<proteinExistence type="predicted"/>
<dbReference type="Proteomes" id="UP001524569">
    <property type="component" value="Unassembled WGS sequence"/>
</dbReference>
<organism evidence="1 2">
    <name type="scientific">Methylomonas aurea</name>
    <dbReference type="NCBI Taxonomy" id="2952224"/>
    <lineage>
        <taxon>Bacteria</taxon>
        <taxon>Pseudomonadati</taxon>
        <taxon>Pseudomonadota</taxon>
        <taxon>Gammaproteobacteria</taxon>
        <taxon>Methylococcales</taxon>
        <taxon>Methylococcaceae</taxon>
        <taxon>Methylomonas</taxon>
    </lineage>
</organism>
<keyword evidence="2" id="KW-1185">Reference proteome</keyword>
<dbReference type="Pfam" id="PF09837">
    <property type="entry name" value="DUF2064"/>
    <property type="match status" value="1"/>
</dbReference>
<dbReference type="SUPFAM" id="SSF53448">
    <property type="entry name" value="Nucleotide-diphospho-sugar transferases"/>
    <property type="match status" value="1"/>
</dbReference>
<evidence type="ECO:0000313" key="2">
    <source>
        <dbReference type="Proteomes" id="UP001524569"/>
    </source>
</evidence>
<name>A0ABT1UM77_9GAMM</name>
<dbReference type="PANTHER" id="PTHR36529">
    <property type="entry name" value="SLL1095 PROTEIN"/>
    <property type="match status" value="1"/>
</dbReference>
<dbReference type="InterPro" id="IPR029044">
    <property type="entry name" value="Nucleotide-diphossugar_trans"/>
</dbReference>
<dbReference type="Gene3D" id="3.90.550.10">
    <property type="entry name" value="Spore Coat Polysaccharide Biosynthesis Protein SpsA, Chain A"/>
    <property type="match status" value="1"/>
</dbReference>
<dbReference type="PANTHER" id="PTHR36529:SF1">
    <property type="entry name" value="GLYCOSYLTRANSFERASE"/>
    <property type="match status" value="1"/>
</dbReference>
<accession>A0ABT1UM77</accession>
<sequence>MNTLLFPDSVLLIFCKAPIAGQVKTRLMPALSAEQAAAAHRQLAEMTLRRAFKLPLCAVKLCCAPDACDPFFHQCASEYPLTLTVQRGRDLGERMHNAFSDALSDYRHALLIGCDCPSLTAEDLRQALQSLIDGHDAVIAPAEDGGYVLIGLSRPQPILFDGMPWGSERVMVDTCSRAEQGGLNLSVLPEQWDVDGISEWRRYIKQIDVLME</sequence>
<protein>
    <submittedName>
        <fullName evidence="1">TIGR04282 family arsenosugar biosynthesis glycosyltransferase</fullName>
    </submittedName>
</protein>
<reference evidence="1 2" key="1">
    <citation type="submission" date="2022-07" db="EMBL/GenBank/DDBJ databases">
        <title>Methylomonas rivi sp. nov., Methylomonas rosea sp. nov., Methylomonas aureus sp. nov. and Methylomonas subterranea sp. nov., four novel methanotrophs isolated from a freshwater creek and the deep terrestrial subsurface.</title>
        <authorList>
            <person name="Abin C."/>
            <person name="Sankaranarayanan K."/>
            <person name="Garner C."/>
            <person name="Sindelar R."/>
            <person name="Kotary K."/>
            <person name="Garner R."/>
            <person name="Barclay S."/>
            <person name="Lawson P."/>
            <person name="Krumholz L."/>
        </authorList>
    </citation>
    <scope>NUCLEOTIDE SEQUENCE [LARGE SCALE GENOMIC DNA]</scope>
    <source>
        <strain evidence="1 2">SURF-1</strain>
    </source>
</reference>